<name>A0A4P8L5J7_9BACT</name>
<reference evidence="1 2" key="1">
    <citation type="submission" date="2019-05" db="EMBL/GenBank/DDBJ databases">
        <title>The Complete Genome Sequence of the n-alkane-degrading Desulfoglaeba alkanexedens ALDC reveals multiple alkylsuccinate synthase gene clusters.</title>
        <authorList>
            <person name="Callaghan A.V."/>
            <person name="Davidova I.A."/>
            <person name="Duncan K.E."/>
            <person name="Morris B."/>
            <person name="McInerney M.J."/>
        </authorList>
    </citation>
    <scope>NUCLEOTIDE SEQUENCE [LARGE SCALE GENOMIC DNA]</scope>
    <source>
        <strain evidence="1 2">ALDC</strain>
    </source>
</reference>
<evidence type="ECO:0000313" key="2">
    <source>
        <dbReference type="Proteomes" id="UP000298602"/>
    </source>
</evidence>
<organism evidence="1 2">
    <name type="scientific">Desulfoglaeba alkanexedens ALDC</name>
    <dbReference type="NCBI Taxonomy" id="980445"/>
    <lineage>
        <taxon>Bacteria</taxon>
        <taxon>Pseudomonadati</taxon>
        <taxon>Thermodesulfobacteriota</taxon>
        <taxon>Syntrophobacteria</taxon>
        <taxon>Syntrophobacterales</taxon>
        <taxon>Syntrophobacteraceae</taxon>
        <taxon>Desulfoglaeba</taxon>
    </lineage>
</organism>
<evidence type="ECO:0000313" key="1">
    <source>
        <dbReference type="EMBL" id="QCQ23259.1"/>
    </source>
</evidence>
<dbReference type="Proteomes" id="UP000298602">
    <property type="component" value="Chromosome"/>
</dbReference>
<dbReference type="EMBL" id="CP040098">
    <property type="protein sequence ID" value="QCQ23259.1"/>
    <property type="molecule type" value="Genomic_DNA"/>
</dbReference>
<proteinExistence type="predicted"/>
<dbReference type="AlphaFoldDB" id="A0A4P8L5J7"/>
<protein>
    <submittedName>
        <fullName evidence="1">DUF4911 domain-containing protein</fullName>
    </submittedName>
</protein>
<dbReference type="Pfam" id="PF16256">
    <property type="entry name" value="DUF4911"/>
    <property type="match status" value="1"/>
</dbReference>
<gene>
    <name evidence="1" type="ORF">FDQ92_14400</name>
</gene>
<accession>A0A4P8L5J7</accession>
<keyword evidence="2" id="KW-1185">Reference proteome</keyword>
<dbReference type="InterPro" id="IPR032587">
    <property type="entry name" value="DUF4911"/>
</dbReference>
<dbReference type="KEGG" id="dax:FDQ92_14400"/>
<reference evidence="1 2" key="2">
    <citation type="submission" date="2019-05" db="EMBL/GenBank/DDBJ databases">
        <authorList>
            <person name="Suflita J.M."/>
            <person name="Marks C.R."/>
        </authorList>
    </citation>
    <scope>NUCLEOTIDE SEQUENCE [LARGE SCALE GENOMIC DNA]</scope>
    <source>
        <strain evidence="1 2">ALDC</strain>
    </source>
</reference>
<sequence>MKSKLQLPSRESYCYHRHRVNKSGKTNGSTAEGSMQGTVFLGFVDPRTIHFLSSTLEAYEGVAVVTTVDSDLGLVRIHAAPDCEDDVLAIIGAESKFTGWVPAEPA</sequence>
<dbReference type="OrthoDB" id="5472144at2"/>